<gene>
    <name evidence="1" type="ORF">CFP56_008490</name>
</gene>
<evidence type="ECO:0000313" key="1">
    <source>
        <dbReference type="EMBL" id="KAK7846044.1"/>
    </source>
</evidence>
<dbReference type="Proteomes" id="UP000237347">
    <property type="component" value="Unassembled WGS sequence"/>
</dbReference>
<comment type="caution">
    <text evidence="1">The sequence shown here is derived from an EMBL/GenBank/DDBJ whole genome shotgun (WGS) entry which is preliminary data.</text>
</comment>
<sequence length="236" mass="25911">ALYKDDHRLTVVVCGCSIIKIHMQMHGGENLDDAASAINDSTKEDSLAILNTATFALEQLNHQIIAISRVWRSVCLYHCPSPEEDESKSTIGPHTYFVVPLVSPQWGVHVADMQVKDNLGSHAQRFHWTTKSHQLFQDAAILPLKNFLSIVIATGASDDQSIALLKEFAKDPEPVVSQSCEVALSMLDSFTSSLEHSKKLGYGLAPSKNLVITINVLTTGVWITPLKISIDASFLM</sequence>
<organism evidence="1 2">
    <name type="scientific">Quercus suber</name>
    <name type="common">Cork oak</name>
    <dbReference type="NCBI Taxonomy" id="58331"/>
    <lineage>
        <taxon>Eukaryota</taxon>
        <taxon>Viridiplantae</taxon>
        <taxon>Streptophyta</taxon>
        <taxon>Embryophyta</taxon>
        <taxon>Tracheophyta</taxon>
        <taxon>Spermatophyta</taxon>
        <taxon>Magnoliopsida</taxon>
        <taxon>eudicotyledons</taxon>
        <taxon>Gunneridae</taxon>
        <taxon>Pentapetalae</taxon>
        <taxon>rosids</taxon>
        <taxon>fabids</taxon>
        <taxon>Fagales</taxon>
        <taxon>Fagaceae</taxon>
        <taxon>Quercus</taxon>
    </lineage>
</organism>
<dbReference type="EMBL" id="PKMF04000161">
    <property type="protein sequence ID" value="KAK7846044.1"/>
    <property type="molecule type" value="Genomic_DNA"/>
</dbReference>
<protein>
    <submittedName>
        <fullName evidence="1">Deoxyhypusine hydroxylase</fullName>
    </submittedName>
</protein>
<reference evidence="1 2" key="1">
    <citation type="journal article" date="2018" name="Sci. Data">
        <title>The draft genome sequence of cork oak.</title>
        <authorList>
            <person name="Ramos A.M."/>
            <person name="Usie A."/>
            <person name="Barbosa P."/>
            <person name="Barros P.M."/>
            <person name="Capote T."/>
            <person name="Chaves I."/>
            <person name="Simoes F."/>
            <person name="Abreu I."/>
            <person name="Carrasquinho I."/>
            <person name="Faro C."/>
            <person name="Guimaraes J.B."/>
            <person name="Mendonca D."/>
            <person name="Nobrega F."/>
            <person name="Rodrigues L."/>
            <person name="Saibo N.J.M."/>
            <person name="Varela M.C."/>
            <person name="Egas C."/>
            <person name="Matos J."/>
            <person name="Miguel C.M."/>
            <person name="Oliveira M.M."/>
            <person name="Ricardo C.P."/>
            <person name="Goncalves S."/>
        </authorList>
    </citation>
    <scope>NUCLEOTIDE SEQUENCE [LARGE SCALE GENOMIC DNA]</scope>
    <source>
        <strain evidence="2">cv. HL8</strain>
    </source>
</reference>
<keyword evidence="2" id="KW-1185">Reference proteome</keyword>
<dbReference type="AlphaFoldDB" id="A0AAW0L5E9"/>
<feature type="non-terminal residue" evidence="1">
    <location>
        <position position="1"/>
    </location>
</feature>
<evidence type="ECO:0000313" key="2">
    <source>
        <dbReference type="Proteomes" id="UP000237347"/>
    </source>
</evidence>
<name>A0AAW0L5E9_QUESU</name>
<proteinExistence type="predicted"/>
<accession>A0AAW0L5E9</accession>